<comment type="caution">
    <text evidence="2">The sequence shown here is derived from an EMBL/GenBank/DDBJ whole genome shotgun (WGS) entry which is preliminary data.</text>
</comment>
<keyword evidence="1" id="KW-0812">Transmembrane</keyword>
<feature type="transmembrane region" description="Helical" evidence="1">
    <location>
        <begin position="67"/>
        <end position="84"/>
    </location>
</feature>
<keyword evidence="3" id="KW-1185">Reference proteome</keyword>
<sequence length="100" mass="10298">MDHLISLLLGALVGWTATLFLEHRQWLPTRGDLVVGLLGGLLGGWAVAPSGSVIAGLGRAADTDAKALAALAGAALAVGAWRIVRRLLARPEGATLMPRP</sequence>
<dbReference type="EMBL" id="JBBUTG010000013">
    <property type="protein sequence ID" value="MEK8033020.1"/>
    <property type="molecule type" value="Genomic_DNA"/>
</dbReference>
<accession>A0ABU9BWQ2</accession>
<evidence type="ECO:0000313" key="3">
    <source>
        <dbReference type="Proteomes" id="UP001371218"/>
    </source>
</evidence>
<reference evidence="2 3" key="1">
    <citation type="submission" date="2024-04" db="EMBL/GenBank/DDBJ databases">
        <title>Novel species of the genus Ideonella isolated from streams.</title>
        <authorList>
            <person name="Lu H."/>
        </authorList>
    </citation>
    <scope>NUCLEOTIDE SEQUENCE [LARGE SCALE GENOMIC DNA]</scope>
    <source>
        <strain evidence="2 3">DXS29W</strain>
    </source>
</reference>
<protein>
    <recommendedName>
        <fullName evidence="4">GlsB/YeaQ/YmgE family stress response membrane protein</fullName>
    </recommendedName>
</protein>
<gene>
    <name evidence="2" type="ORF">AACH06_19530</name>
</gene>
<evidence type="ECO:0000313" key="2">
    <source>
        <dbReference type="EMBL" id="MEK8033020.1"/>
    </source>
</evidence>
<dbReference type="RefSeq" id="WP_341427441.1">
    <property type="nucleotide sequence ID" value="NZ_JBBUTG010000013.1"/>
</dbReference>
<dbReference type="Proteomes" id="UP001371218">
    <property type="component" value="Unassembled WGS sequence"/>
</dbReference>
<evidence type="ECO:0000256" key="1">
    <source>
        <dbReference type="SAM" id="Phobius"/>
    </source>
</evidence>
<feature type="transmembrane region" description="Helical" evidence="1">
    <location>
        <begin position="6"/>
        <end position="21"/>
    </location>
</feature>
<name>A0ABU9BWQ2_9BURK</name>
<feature type="transmembrane region" description="Helical" evidence="1">
    <location>
        <begin position="33"/>
        <end position="55"/>
    </location>
</feature>
<proteinExistence type="predicted"/>
<keyword evidence="1" id="KW-0472">Membrane</keyword>
<keyword evidence="1" id="KW-1133">Transmembrane helix</keyword>
<organism evidence="2 3">
    <name type="scientific">Ideonella lacteola</name>
    <dbReference type="NCBI Taxonomy" id="2984193"/>
    <lineage>
        <taxon>Bacteria</taxon>
        <taxon>Pseudomonadati</taxon>
        <taxon>Pseudomonadota</taxon>
        <taxon>Betaproteobacteria</taxon>
        <taxon>Burkholderiales</taxon>
        <taxon>Sphaerotilaceae</taxon>
        <taxon>Ideonella</taxon>
    </lineage>
</organism>
<evidence type="ECO:0008006" key="4">
    <source>
        <dbReference type="Google" id="ProtNLM"/>
    </source>
</evidence>